<evidence type="ECO:0000313" key="3">
    <source>
        <dbReference type="Proteomes" id="UP000054317"/>
    </source>
</evidence>
<organism evidence="2 3">
    <name type="scientific">Trametes versicolor (strain FP-101664)</name>
    <name type="common">White-rot fungus</name>
    <name type="synonym">Coriolus versicolor</name>
    <dbReference type="NCBI Taxonomy" id="717944"/>
    <lineage>
        <taxon>Eukaryota</taxon>
        <taxon>Fungi</taxon>
        <taxon>Dikarya</taxon>
        <taxon>Basidiomycota</taxon>
        <taxon>Agaricomycotina</taxon>
        <taxon>Agaricomycetes</taxon>
        <taxon>Polyporales</taxon>
        <taxon>Polyporaceae</taxon>
        <taxon>Trametes</taxon>
    </lineage>
</organism>
<dbReference type="RefSeq" id="XP_008045557.1">
    <property type="nucleotide sequence ID" value="XM_008047366.1"/>
</dbReference>
<dbReference type="EMBL" id="JH711800">
    <property type="protein sequence ID" value="EIW51551.1"/>
    <property type="molecule type" value="Genomic_DNA"/>
</dbReference>
<gene>
    <name evidence="2" type="ORF">TRAVEDRAFT_32440</name>
</gene>
<feature type="compositionally biased region" description="Basic and acidic residues" evidence="1">
    <location>
        <begin position="86"/>
        <end position="104"/>
    </location>
</feature>
<dbReference type="AlphaFoldDB" id="R7S6M2"/>
<dbReference type="KEGG" id="tvs:TRAVEDRAFT_32440"/>
<sequence>MPLWEHIHTYNRTASSLRCCMPASKAETTHLHRYTERAAHRAPCAPHPPTPRPPSSASPPRPPSRKCPLPAQPPGPRTSPSHCPKRHGDHEGRRCGAQRSEHAARHAAARCKRTSQRAGPRARCGHGPALLAAPSACRTRRRRVSAC</sequence>
<dbReference type="GeneID" id="19413696"/>
<keyword evidence="3" id="KW-1185">Reference proteome</keyword>
<protein>
    <submittedName>
        <fullName evidence="2">Uncharacterized protein</fullName>
    </submittedName>
</protein>
<dbReference type="Proteomes" id="UP000054317">
    <property type="component" value="Unassembled WGS sequence"/>
</dbReference>
<feature type="region of interest" description="Disordered" evidence="1">
    <location>
        <begin position="37"/>
        <end position="128"/>
    </location>
</feature>
<reference evidence="3" key="1">
    <citation type="journal article" date="2012" name="Science">
        <title>The Paleozoic origin of enzymatic lignin decomposition reconstructed from 31 fungal genomes.</title>
        <authorList>
            <person name="Floudas D."/>
            <person name="Binder M."/>
            <person name="Riley R."/>
            <person name="Barry K."/>
            <person name="Blanchette R.A."/>
            <person name="Henrissat B."/>
            <person name="Martinez A.T."/>
            <person name="Otillar R."/>
            <person name="Spatafora J.W."/>
            <person name="Yadav J.S."/>
            <person name="Aerts A."/>
            <person name="Benoit I."/>
            <person name="Boyd A."/>
            <person name="Carlson A."/>
            <person name="Copeland A."/>
            <person name="Coutinho P.M."/>
            <person name="de Vries R.P."/>
            <person name="Ferreira P."/>
            <person name="Findley K."/>
            <person name="Foster B."/>
            <person name="Gaskell J."/>
            <person name="Glotzer D."/>
            <person name="Gorecki P."/>
            <person name="Heitman J."/>
            <person name="Hesse C."/>
            <person name="Hori C."/>
            <person name="Igarashi K."/>
            <person name="Jurgens J.A."/>
            <person name="Kallen N."/>
            <person name="Kersten P."/>
            <person name="Kohler A."/>
            <person name="Kuees U."/>
            <person name="Kumar T.K.A."/>
            <person name="Kuo A."/>
            <person name="LaButti K."/>
            <person name="Larrondo L.F."/>
            <person name="Lindquist E."/>
            <person name="Ling A."/>
            <person name="Lombard V."/>
            <person name="Lucas S."/>
            <person name="Lundell T."/>
            <person name="Martin R."/>
            <person name="McLaughlin D.J."/>
            <person name="Morgenstern I."/>
            <person name="Morin E."/>
            <person name="Murat C."/>
            <person name="Nagy L.G."/>
            <person name="Nolan M."/>
            <person name="Ohm R.A."/>
            <person name="Patyshakuliyeva A."/>
            <person name="Rokas A."/>
            <person name="Ruiz-Duenas F.J."/>
            <person name="Sabat G."/>
            <person name="Salamov A."/>
            <person name="Samejima M."/>
            <person name="Schmutz J."/>
            <person name="Slot J.C."/>
            <person name="St John F."/>
            <person name="Stenlid J."/>
            <person name="Sun H."/>
            <person name="Sun S."/>
            <person name="Syed K."/>
            <person name="Tsang A."/>
            <person name="Wiebenga A."/>
            <person name="Young D."/>
            <person name="Pisabarro A."/>
            <person name="Eastwood D.C."/>
            <person name="Martin F."/>
            <person name="Cullen D."/>
            <person name="Grigoriev I.V."/>
            <person name="Hibbett D.S."/>
        </authorList>
    </citation>
    <scope>NUCLEOTIDE SEQUENCE [LARGE SCALE GENOMIC DNA]</scope>
    <source>
        <strain evidence="3">FP-101664</strain>
    </source>
</reference>
<name>R7S6M2_TRAVS</name>
<evidence type="ECO:0000313" key="2">
    <source>
        <dbReference type="EMBL" id="EIW51551.1"/>
    </source>
</evidence>
<evidence type="ECO:0000256" key="1">
    <source>
        <dbReference type="SAM" id="MobiDB-lite"/>
    </source>
</evidence>
<proteinExistence type="predicted"/>
<feature type="compositionally biased region" description="Basic residues" evidence="1">
    <location>
        <begin position="105"/>
        <end position="115"/>
    </location>
</feature>
<feature type="compositionally biased region" description="Pro residues" evidence="1">
    <location>
        <begin position="45"/>
        <end position="62"/>
    </location>
</feature>
<accession>R7S6M2</accession>